<dbReference type="Gene3D" id="3.30.420.380">
    <property type="match status" value="1"/>
</dbReference>
<keyword evidence="3" id="KW-1185">Reference proteome</keyword>
<evidence type="ECO:0000313" key="3">
    <source>
        <dbReference type="Proteomes" id="UP000295008"/>
    </source>
</evidence>
<gene>
    <name evidence="2" type="ORF">EDC14_10635</name>
</gene>
<dbReference type="RefSeq" id="WP_132018029.1">
    <property type="nucleotide sequence ID" value="NZ_SLUN01000063.1"/>
</dbReference>
<keyword evidence="1" id="KW-0812">Transmembrane</keyword>
<reference evidence="2 3" key="1">
    <citation type="submission" date="2019-03" db="EMBL/GenBank/DDBJ databases">
        <title>Genomic Encyclopedia of Type Strains, Phase IV (KMG-IV): sequencing the most valuable type-strain genomes for metagenomic binning, comparative biology and taxonomic classification.</title>
        <authorList>
            <person name="Goeker M."/>
        </authorList>
    </citation>
    <scope>NUCLEOTIDE SEQUENCE [LARGE SCALE GENOMIC DNA]</scope>
    <source>
        <strain evidence="2 3">LX-B</strain>
    </source>
</reference>
<dbReference type="AlphaFoldDB" id="A0A4R1QLB2"/>
<protein>
    <recommendedName>
        <fullName evidence="4">Tfp pilus assembly PilM family ATPase</fullName>
    </recommendedName>
</protein>
<proteinExistence type="predicted"/>
<organism evidence="2 3">
    <name type="scientific">Hydrogenispora ethanolica</name>
    <dbReference type="NCBI Taxonomy" id="1082276"/>
    <lineage>
        <taxon>Bacteria</taxon>
        <taxon>Bacillati</taxon>
        <taxon>Bacillota</taxon>
        <taxon>Hydrogenispora</taxon>
    </lineage>
</organism>
<accession>A0A4R1QLB2</accession>
<keyword evidence="1" id="KW-0472">Membrane</keyword>
<keyword evidence="1" id="KW-1133">Transmembrane helix</keyword>
<feature type="transmembrane region" description="Helical" evidence="1">
    <location>
        <begin position="317"/>
        <end position="336"/>
    </location>
</feature>
<dbReference type="Proteomes" id="UP000295008">
    <property type="component" value="Unassembled WGS sequence"/>
</dbReference>
<sequence>MSKPVIVIDCQPNRFCAVEVRGKNNRAELVRFVLRDLPPGEMTPDRLRELWQQANFTKRRVILVLPNRWVKYRTIRVPDLPGPQRKAAVRMELESGGDGREKFLIVHHRVLDGLAQVRVALLRDDLLQAQVQLLERSGLKVCWSGLRNQGIRSFLHFHRGFLNDSNQAEAYLDLADERAEFGVVEGEELTYWRDFRAENLPRDEALADLLEEFRLSLAAYRAETGKPFPPKVWFLGNDASLPDLPDKLKAEFGIELYRPGQSCLGGVLPGRHTAGLAPLLGLALEQIAGPRRNGPEETRILSSKQESALNQRRTLRIAGQFGISLLILALGLGFGWQASREKRARMNSWLQARLPRIQNIRQAEQRFRRNEAKVRALEKWLAAQGRELDFLLLLQQNLPPESRITDLMIENGVVKELAGSTPSVSRLLEALQRVPALRGLRLKGTITRDADVEWFHLEGIIAERGPQP</sequence>
<evidence type="ECO:0000256" key="1">
    <source>
        <dbReference type="SAM" id="Phobius"/>
    </source>
</evidence>
<name>A0A4R1QLB2_HYDET</name>
<dbReference type="EMBL" id="SLUN01000063">
    <property type="protein sequence ID" value="TCL54488.1"/>
    <property type="molecule type" value="Genomic_DNA"/>
</dbReference>
<evidence type="ECO:0008006" key="4">
    <source>
        <dbReference type="Google" id="ProtNLM"/>
    </source>
</evidence>
<evidence type="ECO:0000313" key="2">
    <source>
        <dbReference type="EMBL" id="TCL54488.1"/>
    </source>
</evidence>
<comment type="caution">
    <text evidence="2">The sequence shown here is derived from an EMBL/GenBank/DDBJ whole genome shotgun (WGS) entry which is preliminary data.</text>
</comment>